<dbReference type="AlphaFoldDB" id="A0A811N6V6"/>
<feature type="transmembrane region" description="Helical" evidence="1">
    <location>
        <begin position="58"/>
        <end position="84"/>
    </location>
</feature>
<keyword evidence="3" id="KW-1185">Reference proteome</keyword>
<sequence>MWFGAAGAGPAFLAMLLRGRGRIRRALACVGLASAVAIHCVITWLLGVTLVTAPGDNLLVLSLFSVVAFIFFAVGDALAALVLLRRPRGEE</sequence>
<feature type="transmembrane region" description="Helical" evidence="1">
    <location>
        <begin position="26"/>
        <end position="46"/>
    </location>
</feature>
<dbReference type="EMBL" id="CAJGYO010000003">
    <property type="protein sequence ID" value="CAD6218763.1"/>
    <property type="molecule type" value="Genomic_DNA"/>
</dbReference>
<proteinExistence type="predicted"/>
<accession>A0A811N6V6</accession>
<evidence type="ECO:0000256" key="1">
    <source>
        <dbReference type="SAM" id="Phobius"/>
    </source>
</evidence>
<organism evidence="2 3">
    <name type="scientific">Miscanthus lutarioriparius</name>
    <dbReference type="NCBI Taxonomy" id="422564"/>
    <lineage>
        <taxon>Eukaryota</taxon>
        <taxon>Viridiplantae</taxon>
        <taxon>Streptophyta</taxon>
        <taxon>Embryophyta</taxon>
        <taxon>Tracheophyta</taxon>
        <taxon>Spermatophyta</taxon>
        <taxon>Magnoliopsida</taxon>
        <taxon>Liliopsida</taxon>
        <taxon>Poales</taxon>
        <taxon>Poaceae</taxon>
        <taxon>PACMAD clade</taxon>
        <taxon>Panicoideae</taxon>
        <taxon>Andropogonodae</taxon>
        <taxon>Andropogoneae</taxon>
        <taxon>Saccharinae</taxon>
        <taxon>Miscanthus</taxon>
    </lineage>
</organism>
<evidence type="ECO:0000313" key="3">
    <source>
        <dbReference type="Proteomes" id="UP000604825"/>
    </source>
</evidence>
<name>A0A811N6V6_9POAL</name>
<gene>
    <name evidence="2" type="ORF">NCGR_LOCUS12614</name>
</gene>
<keyword evidence="1" id="KW-0812">Transmembrane</keyword>
<evidence type="ECO:0000313" key="2">
    <source>
        <dbReference type="EMBL" id="CAD6218763.1"/>
    </source>
</evidence>
<protein>
    <submittedName>
        <fullName evidence="2">Uncharacterized protein</fullName>
    </submittedName>
</protein>
<keyword evidence="1" id="KW-1133">Transmembrane helix</keyword>
<comment type="caution">
    <text evidence="2">The sequence shown here is derived from an EMBL/GenBank/DDBJ whole genome shotgun (WGS) entry which is preliminary data.</text>
</comment>
<reference evidence="2" key="1">
    <citation type="submission" date="2020-10" db="EMBL/GenBank/DDBJ databases">
        <authorList>
            <person name="Han B."/>
            <person name="Lu T."/>
            <person name="Zhao Q."/>
            <person name="Huang X."/>
            <person name="Zhao Y."/>
        </authorList>
    </citation>
    <scope>NUCLEOTIDE SEQUENCE</scope>
</reference>
<dbReference type="Proteomes" id="UP000604825">
    <property type="component" value="Unassembled WGS sequence"/>
</dbReference>
<keyword evidence="1" id="KW-0472">Membrane</keyword>